<evidence type="ECO:0000313" key="3">
    <source>
        <dbReference type="EMBL" id="CAB5022047.1"/>
    </source>
</evidence>
<proteinExistence type="predicted"/>
<protein>
    <submittedName>
        <fullName evidence="3">Unannotated protein</fullName>
    </submittedName>
</protein>
<reference evidence="3" key="1">
    <citation type="submission" date="2020-05" db="EMBL/GenBank/DDBJ databases">
        <authorList>
            <person name="Chiriac C."/>
            <person name="Salcher M."/>
            <person name="Ghai R."/>
            <person name="Kavagutti S V."/>
        </authorList>
    </citation>
    <scope>NUCLEOTIDE SEQUENCE</scope>
</reference>
<dbReference type="InterPro" id="IPR056303">
    <property type="entry name" value="AMIN-like"/>
</dbReference>
<organism evidence="3">
    <name type="scientific">freshwater metagenome</name>
    <dbReference type="NCBI Taxonomy" id="449393"/>
    <lineage>
        <taxon>unclassified sequences</taxon>
        <taxon>metagenomes</taxon>
        <taxon>ecological metagenomes</taxon>
    </lineage>
</organism>
<feature type="region of interest" description="Disordered" evidence="1">
    <location>
        <begin position="33"/>
        <end position="60"/>
    </location>
</feature>
<gene>
    <name evidence="3" type="ORF">UFOPK4150_00306</name>
</gene>
<evidence type="ECO:0000259" key="2">
    <source>
        <dbReference type="Pfam" id="PF24837"/>
    </source>
</evidence>
<dbReference type="Pfam" id="PF24837">
    <property type="entry name" value="AMIN-like"/>
    <property type="match status" value="1"/>
</dbReference>
<feature type="domain" description="AMIN-like" evidence="2">
    <location>
        <begin position="83"/>
        <end position="209"/>
    </location>
</feature>
<name>A0A6J7QWI6_9ZZZZ</name>
<sequence length="214" mass="21504">MAFVTLRDRASLPVVALALSAVAAVAACGQSPEGESGSSSSVSSSASAPASSTPTASTPSASLSGAALSAISRPPSGGGIGLLRAARLASQSGYDRFVLEFSGALPGYDVRYVDGPIRADPSDQVLAVDGSAYLLIRLEPASGVDLMADGAPTTYTGPGVIRGDTVVVREAVAAGDFEAVMSWVLGVDGRQAFRVTELTGPPRLVIDVSTNASF</sequence>
<dbReference type="PROSITE" id="PS51257">
    <property type="entry name" value="PROKAR_LIPOPROTEIN"/>
    <property type="match status" value="1"/>
</dbReference>
<evidence type="ECO:0000256" key="1">
    <source>
        <dbReference type="SAM" id="MobiDB-lite"/>
    </source>
</evidence>
<accession>A0A6J7QWI6</accession>
<dbReference type="AlphaFoldDB" id="A0A6J7QWI6"/>
<dbReference type="EMBL" id="CAFBPU010000005">
    <property type="protein sequence ID" value="CAB5022047.1"/>
    <property type="molecule type" value="Genomic_DNA"/>
</dbReference>